<dbReference type="OrthoDB" id="8048189at2759"/>
<dbReference type="AlphaFoldDB" id="A0A7M7GB20"/>
<gene>
    <name evidence="3" type="primary">100119605</name>
</gene>
<dbReference type="EnsemblMetazoa" id="XM_001600265">
    <property type="protein sequence ID" value="XP_001600315"/>
    <property type="gene ID" value="LOC100119605"/>
</dbReference>
<keyword evidence="4" id="KW-1185">Reference proteome</keyword>
<dbReference type="Proteomes" id="UP000002358">
    <property type="component" value="Chromosome 4"/>
</dbReference>
<protein>
    <submittedName>
        <fullName evidence="3">Uncharacterized protein</fullName>
    </submittedName>
</protein>
<evidence type="ECO:0000256" key="1">
    <source>
        <dbReference type="SAM" id="Phobius"/>
    </source>
</evidence>
<reference evidence="3" key="1">
    <citation type="submission" date="2021-01" db="UniProtKB">
        <authorList>
            <consortium name="EnsemblMetazoa"/>
        </authorList>
    </citation>
    <scope>IDENTIFICATION</scope>
</reference>
<organism evidence="3 4">
    <name type="scientific">Nasonia vitripennis</name>
    <name type="common">Parasitic wasp</name>
    <dbReference type="NCBI Taxonomy" id="7425"/>
    <lineage>
        <taxon>Eukaryota</taxon>
        <taxon>Metazoa</taxon>
        <taxon>Ecdysozoa</taxon>
        <taxon>Arthropoda</taxon>
        <taxon>Hexapoda</taxon>
        <taxon>Insecta</taxon>
        <taxon>Pterygota</taxon>
        <taxon>Neoptera</taxon>
        <taxon>Endopterygota</taxon>
        <taxon>Hymenoptera</taxon>
        <taxon>Apocrita</taxon>
        <taxon>Proctotrupomorpha</taxon>
        <taxon>Chalcidoidea</taxon>
        <taxon>Pteromalidae</taxon>
        <taxon>Pteromalinae</taxon>
        <taxon>Nasonia</taxon>
    </lineage>
</organism>
<feature type="transmembrane region" description="Helical" evidence="1">
    <location>
        <begin position="99"/>
        <end position="121"/>
    </location>
</feature>
<keyword evidence="2" id="KW-0732">Signal</keyword>
<feature type="chain" id="PRO_5029719957" evidence="2">
    <location>
        <begin position="17"/>
        <end position="144"/>
    </location>
</feature>
<keyword evidence="1" id="KW-0472">Membrane</keyword>
<dbReference type="SMR" id="A0A7M7GB20"/>
<keyword evidence="1" id="KW-1133">Transmembrane helix</keyword>
<proteinExistence type="predicted"/>
<evidence type="ECO:0000256" key="2">
    <source>
        <dbReference type="SAM" id="SignalP"/>
    </source>
</evidence>
<evidence type="ECO:0000313" key="4">
    <source>
        <dbReference type="Proteomes" id="UP000002358"/>
    </source>
</evidence>
<feature type="signal peptide" evidence="2">
    <location>
        <begin position="1"/>
        <end position="16"/>
    </location>
</feature>
<keyword evidence="1" id="KW-0812">Transmembrane</keyword>
<dbReference type="InParanoid" id="A0A7M7GB20"/>
<name>A0A7M7GB20_NASVI</name>
<dbReference type="KEGG" id="nvi:100119605"/>
<sequence>MLSLLLLSLRSLLVSASPDVDDDGVGIEDEVPKGGIPFPGGKMPSPDELLKMLDSMSGLSDEDKAALRADLLKQAQGGAGAFEEEASQHLATSFFTSQLFILLAMLTIISLIFVFFGYKLYKSLSERERKREEKKKNKQMKKKK</sequence>
<dbReference type="OMA" id="REYMIFF"/>
<evidence type="ECO:0000313" key="3">
    <source>
        <dbReference type="EnsemblMetazoa" id="XP_001600315"/>
    </source>
</evidence>
<accession>A0A7M7GB20</accession>